<dbReference type="AlphaFoldDB" id="A0AAN7UKJ1"/>
<evidence type="ECO:0000313" key="2">
    <source>
        <dbReference type="Proteomes" id="UP001305414"/>
    </source>
</evidence>
<organism evidence="1 2">
    <name type="scientific">Xylaria bambusicola</name>
    <dbReference type="NCBI Taxonomy" id="326684"/>
    <lineage>
        <taxon>Eukaryota</taxon>
        <taxon>Fungi</taxon>
        <taxon>Dikarya</taxon>
        <taxon>Ascomycota</taxon>
        <taxon>Pezizomycotina</taxon>
        <taxon>Sordariomycetes</taxon>
        <taxon>Xylariomycetidae</taxon>
        <taxon>Xylariales</taxon>
        <taxon>Xylariaceae</taxon>
        <taxon>Xylaria</taxon>
    </lineage>
</organism>
<protein>
    <submittedName>
        <fullName evidence="1">Uncharacterized protein</fullName>
    </submittedName>
</protein>
<dbReference type="EMBL" id="JAWHQM010000015">
    <property type="protein sequence ID" value="KAK5630297.1"/>
    <property type="molecule type" value="Genomic_DNA"/>
</dbReference>
<comment type="caution">
    <text evidence="1">The sequence shown here is derived from an EMBL/GenBank/DDBJ whole genome shotgun (WGS) entry which is preliminary data.</text>
</comment>
<reference evidence="1 2" key="1">
    <citation type="submission" date="2023-10" db="EMBL/GenBank/DDBJ databases">
        <title>Draft genome sequence of Xylaria bambusicola isolate GMP-LS, the root and basal stem rot pathogen of sugarcane in Indonesia.</title>
        <authorList>
            <person name="Selvaraj P."/>
            <person name="Muralishankar V."/>
            <person name="Muruganantham S."/>
            <person name="Sp S."/>
            <person name="Haryani S."/>
            <person name="Lau K.J.X."/>
            <person name="Naqvi N.I."/>
        </authorList>
    </citation>
    <scope>NUCLEOTIDE SEQUENCE [LARGE SCALE GENOMIC DNA]</scope>
    <source>
        <strain evidence="1">GMP-LS</strain>
    </source>
</reference>
<keyword evidence="2" id="KW-1185">Reference proteome</keyword>
<evidence type="ECO:0000313" key="1">
    <source>
        <dbReference type="EMBL" id="KAK5630297.1"/>
    </source>
</evidence>
<gene>
    <name evidence="1" type="ORF">RRF57_006012</name>
</gene>
<proteinExistence type="predicted"/>
<dbReference type="Proteomes" id="UP001305414">
    <property type="component" value="Unassembled WGS sequence"/>
</dbReference>
<accession>A0AAN7UKJ1</accession>
<name>A0AAN7UKJ1_9PEZI</name>
<sequence length="308" mass="34048">MLFIDSFSLSNQGPIFTDDGYLILSAGICIGLDSYPFVTELEPAIFTILETSPGVNADPHYYIPPTRTFPAMAGRGGWNTQFGWDDGAPAMSSTPYMPGMPGMPLGGYAPAAMAPMATMNPMMTTTTYGMPGTYQPAGAPGYPFPQYGQYPVAQYPGNGYYAHYRPPQPHPRVSTEFPGMNIVNSTGGAGCEPGYNYIFHDEHVKIHVLRTKEPPWRAPGLHYPFVKFMVPTNTTIKELFGRLGAFNPDPMLNRITEVREAGSGRWNRGMIFTGDQEADIKQTLKEIGWDGTRNGREKDYVWVWVTSD</sequence>